<dbReference type="OrthoDB" id="88784at2759"/>
<organism evidence="8 9">
    <name type="scientific">Phytophthora cactorum</name>
    <dbReference type="NCBI Taxonomy" id="29920"/>
    <lineage>
        <taxon>Eukaryota</taxon>
        <taxon>Sar</taxon>
        <taxon>Stramenopiles</taxon>
        <taxon>Oomycota</taxon>
        <taxon>Peronosporomycetes</taxon>
        <taxon>Peronosporales</taxon>
        <taxon>Peronosporaceae</taxon>
        <taxon>Phytophthora</taxon>
    </lineage>
</organism>
<keyword evidence="9" id="KW-1185">Reference proteome</keyword>
<reference evidence="7" key="3">
    <citation type="submission" date="2021-01" db="EMBL/GenBank/DDBJ databases">
        <title>Phytophthora aleatoria, a newly-described species from Pinus radiata is distinct from Phytophthora cactorum isolates based on comparative genomics.</title>
        <authorList>
            <person name="Mcdougal R."/>
            <person name="Panda P."/>
            <person name="Williams N."/>
            <person name="Studholme D.J."/>
        </authorList>
    </citation>
    <scope>NUCLEOTIDE SEQUENCE</scope>
    <source>
        <strain evidence="7">NZFS 3830</strain>
    </source>
</reference>
<evidence type="ECO:0000313" key="6">
    <source>
        <dbReference type="EMBL" id="KAG3228330.1"/>
    </source>
</evidence>
<dbReference type="Proteomes" id="UP000736787">
    <property type="component" value="Unassembled WGS sequence"/>
</dbReference>
<evidence type="ECO:0000313" key="4">
    <source>
        <dbReference type="EMBL" id="KAG2954480.1"/>
    </source>
</evidence>
<dbReference type="EMBL" id="RCML01000559">
    <property type="protein sequence ID" value="KAG2973837.1"/>
    <property type="molecule type" value="Genomic_DNA"/>
</dbReference>
<feature type="region of interest" description="Disordered" evidence="1">
    <location>
        <begin position="1"/>
        <end position="22"/>
    </location>
</feature>
<dbReference type="Proteomes" id="UP000688947">
    <property type="component" value="Unassembled WGS sequence"/>
</dbReference>
<dbReference type="Proteomes" id="UP000774804">
    <property type="component" value="Unassembled WGS sequence"/>
</dbReference>
<dbReference type="Proteomes" id="UP000697107">
    <property type="component" value="Unassembled WGS sequence"/>
</dbReference>
<name>A0A329SZ36_9STRA</name>
<dbReference type="AlphaFoldDB" id="A0A329SZ36"/>
<protein>
    <submittedName>
        <fullName evidence="8">Uncharacterized protein</fullName>
    </submittedName>
</protein>
<evidence type="ECO:0000313" key="7">
    <source>
        <dbReference type="EMBL" id="KAG6957026.1"/>
    </source>
</evidence>
<dbReference type="EMBL" id="RCMV01000017">
    <property type="protein sequence ID" value="KAG3228330.1"/>
    <property type="molecule type" value="Genomic_DNA"/>
</dbReference>
<accession>A0A329SZ36</accession>
<comment type="caution">
    <text evidence="8">The sequence shown here is derived from an EMBL/GenBank/DDBJ whole genome shotgun (WGS) entry which is preliminary data.</text>
</comment>
<gene>
    <name evidence="7" type="ORF">JG687_00010244</name>
    <name evidence="8" type="ORF">PC110_g2961</name>
    <name evidence="2" type="ORF">PC113_g2336</name>
    <name evidence="3" type="ORF">PC115_g840</name>
    <name evidence="4" type="ORF">PC117_g1209</name>
    <name evidence="5" type="ORF">PC118_g14902</name>
    <name evidence="6" type="ORF">PC129_g1102</name>
</gene>
<evidence type="ECO:0000313" key="5">
    <source>
        <dbReference type="EMBL" id="KAG2973837.1"/>
    </source>
</evidence>
<dbReference type="Proteomes" id="UP000251314">
    <property type="component" value="Unassembled WGS sequence"/>
</dbReference>
<evidence type="ECO:0000313" key="3">
    <source>
        <dbReference type="EMBL" id="KAG2943421.1"/>
    </source>
</evidence>
<evidence type="ECO:0000313" key="2">
    <source>
        <dbReference type="EMBL" id="KAG2867041.1"/>
    </source>
</evidence>
<dbReference type="EMBL" id="RCMI01000009">
    <property type="protein sequence ID" value="KAG2943421.1"/>
    <property type="molecule type" value="Genomic_DNA"/>
</dbReference>
<dbReference type="VEuPathDB" id="FungiDB:PC110_g2961"/>
<evidence type="ECO:0000256" key="1">
    <source>
        <dbReference type="SAM" id="MobiDB-lite"/>
    </source>
</evidence>
<sequence>MRPFVTAPQSDRPRKRLRDVNNADSLYHRSSVIAFPASRCAIRDLDTNNKENDSAVSSHCPTSAPAWRAPLVQMNGERSEAWYGNTSSNTSHIHFRTIGRAALAER</sequence>
<reference evidence="6" key="2">
    <citation type="submission" date="2018-05" db="EMBL/GenBank/DDBJ databases">
        <title>Effector identification in a new, highly contiguous assembly of the strawberry crown rot pathogen Phytophthora cactorum.</title>
        <authorList>
            <person name="Armitage A.D."/>
            <person name="Nellist C.F."/>
            <person name="Bates H."/>
            <person name="Vickerstaff R.J."/>
            <person name="Harrison R.J."/>
        </authorList>
    </citation>
    <scope>NUCLEOTIDE SEQUENCE</scope>
    <source>
        <strain evidence="2">15-7</strain>
        <strain evidence="3">4032</strain>
        <strain evidence="4">4040</strain>
        <strain evidence="5">P415</strain>
        <strain evidence="6">P421</strain>
    </source>
</reference>
<dbReference type="Proteomes" id="UP000760860">
    <property type="component" value="Unassembled WGS sequence"/>
</dbReference>
<dbReference type="EMBL" id="MJFZ01000040">
    <property type="protein sequence ID" value="RAW40882.1"/>
    <property type="molecule type" value="Genomic_DNA"/>
</dbReference>
<dbReference type="Proteomes" id="UP000735874">
    <property type="component" value="Unassembled WGS sequence"/>
</dbReference>
<evidence type="ECO:0000313" key="8">
    <source>
        <dbReference type="EMBL" id="RAW40882.1"/>
    </source>
</evidence>
<dbReference type="EMBL" id="JAENGZ010000571">
    <property type="protein sequence ID" value="KAG6957026.1"/>
    <property type="molecule type" value="Genomic_DNA"/>
</dbReference>
<evidence type="ECO:0000313" key="9">
    <source>
        <dbReference type="Proteomes" id="UP000251314"/>
    </source>
</evidence>
<reference evidence="8 9" key="1">
    <citation type="submission" date="2018-01" db="EMBL/GenBank/DDBJ databases">
        <title>Draft genome of the strawberry crown rot pathogen Phytophthora cactorum.</title>
        <authorList>
            <person name="Armitage A.D."/>
            <person name="Lysoe E."/>
            <person name="Nellist C.F."/>
            <person name="Harrison R.J."/>
            <person name="Brurberg M.B."/>
        </authorList>
    </citation>
    <scope>NUCLEOTIDE SEQUENCE [LARGE SCALE GENOMIC DNA]</scope>
    <source>
        <strain evidence="8 9">10300</strain>
    </source>
</reference>
<dbReference type="EMBL" id="RCMK01000013">
    <property type="protein sequence ID" value="KAG2954480.1"/>
    <property type="molecule type" value="Genomic_DNA"/>
</dbReference>
<proteinExistence type="predicted"/>
<dbReference type="EMBL" id="RCMG01000031">
    <property type="protein sequence ID" value="KAG2867041.1"/>
    <property type="molecule type" value="Genomic_DNA"/>
</dbReference>